<proteinExistence type="predicted"/>
<evidence type="ECO:0000313" key="8">
    <source>
        <dbReference type="Proteomes" id="UP000184485"/>
    </source>
</evidence>
<name>A0A1M5A1N9_9HYPH</name>
<dbReference type="STRING" id="1122133.SAMN02745157_1984"/>
<evidence type="ECO:0000256" key="4">
    <source>
        <dbReference type="ARBA" id="ARBA00022989"/>
    </source>
</evidence>
<dbReference type="RefSeq" id="WP_175561783.1">
    <property type="nucleotide sequence ID" value="NZ_FQUP01000001.1"/>
</dbReference>
<feature type="transmembrane region" description="Helical" evidence="6">
    <location>
        <begin position="132"/>
        <end position="151"/>
    </location>
</feature>
<dbReference type="AlphaFoldDB" id="A0A1M5A1N9"/>
<protein>
    <submittedName>
        <fullName evidence="7">Phosphate:Na+ symporter</fullName>
    </submittedName>
</protein>
<reference evidence="7 8" key="1">
    <citation type="submission" date="2016-11" db="EMBL/GenBank/DDBJ databases">
        <authorList>
            <person name="Jaros S."/>
            <person name="Januszkiewicz K."/>
            <person name="Wedrychowicz H."/>
        </authorList>
    </citation>
    <scope>NUCLEOTIDE SEQUENCE [LARGE SCALE GENOMIC DNA]</scope>
    <source>
        <strain evidence="7 8">DSM 19436</strain>
    </source>
</reference>
<sequence length="533" mass="55371">MSSIGEILAGLGLLFVGLRLLSANLQQAVGGRIRQLMKTATQSALIGFAAGCVAGGVTQSSNAVAVISGNLVRSRVLTTREAVPVVAGGNVGTSLLVLLAAINLHIAVLFLIGLVGISFHAGLDKRAGLRDWMGVLLGLALLFLGIDFIKGAPRHLDITALAELFDGISPLLALTIGLVVAAVTQSSSTATILALAGIKAGFIDLDICFFVVLGANLGSGIATLLAAGALGGVGRQLCYVHILVKGLGTALLLLVWLGLDALGGDPSRRFADVGGGDPSASVSMLFLALQLAGALPVATLRTLVERIASRFSPPSLEDSISRPRYIDPAAIADPAGALELSGQEIAGLINRLPTLLPDLDNAQRPDPASIGLLARGSSAIAEETDRFVVDLIARGLSDRHLDLALGQQSQLEMLQALQQSLVDFSAIITGFETAPPLAFNLSEALRTLVMQLADTTAGPAEDFDFLIELTGDRSEHLNRIRRELAVSALGAEADAQHLVLATSLFERAVWLVRRIAIAMKPLPPGGRTDPALA</sequence>
<evidence type="ECO:0000256" key="5">
    <source>
        <dbReference type="ARBA" id="ARBA00023136"/>
    </source>
</evidence>
<gene>
    <name evidence="7" type="ORF">SAMN02745157_1984</name>
</gene>
<dbReference type="EMBL" id="FQUP01000001">
    <property type="protein sequence ID" value="SHF24131.1"/>
    <property type="molecule type" value="Genomic_DNA"/>
</dbReference>
<keyword evidence="2" id="KW-1003">Cell membrane</keyword>
<dbReference type="InterPro" id="IPR003841">
    <property type="entry name" value="Na/Pi_transpt"/>
</dbReference>
<feature type="transmembrane region" description="Helical" evidence="6">
    <location>
        <begin position="207"/>
        <end position="233"/>
    </location>
</feature>
<evidence type="ECO:0000256" key="3">
    <source>
        <dbReference type="ARBA" id="ARBA00022692"/>
    </source>
</evidence>
<feature type="transmembrane region" description="Helical" evidence="6">
    <location>
        <begin position="95"/>
        <end position="120"/>
    </location>
</feature>
<dbReference type="GO" id="GO:0005436">
    <property type="term" value="F:sodium:phosphate symporter activity"/>
    <property type="evidence" value="ECO:0007669"/>
    <property type="project" value="InterPro"/>
</dbReference>
<dbReference type="NCBIfam" id="NF037997">
    <property type="entry name" value="Na_Pi_symport"/>
    <property type="match status" value="1"/>
</dbReference>
<organism evidence="7 8">
    <name type="scientific">Kaistia soli DSM 19436</name>
    <dbReference type="NCBI Taxonomy" id="1122133"/>
    <lineage>
        <taxon>Bacteria</taxon>
        <taxon>Pseudomonadati</taxon>
        <taxon>Pseudomonadota</taxon>
        <taxon>Alphaproteobacteria</taxon>
        <taxon>Hyphomicrobiales</taxon>
        <taxon>Kaistiaceae</taxon>
        <taxon>Kaistia</taxon>
    </lineage>
</organism>
<keyword evidence="3 6" id="KW-0812">Transmembrane</keyword>
<accession>A0A1M5A1N9</accession>
<comment type="subcellular location">
    <subcellularLocation>
        <location evidence="1">Cell membrane</location>
        <topology evidence="1">Multi-pass membrane protein</topology>
    </subcellularLocation>
</comment>
<dbReference type="Pfam" id="PF02690">
    <property type="entry name" value="Na_Pi_cotrans"/>
    <property type="match status" value="2"/>
</dbReference>
<dbReference type="GO" id="GO:0044341">
    <property type="term" value="P:sodium-dependent phosphate transport"/>
    <property type="evidence" value="ECO:0007669"/>
    <property type="project" value="InterPro"/>
</dbReference>
<keyword evidence="4 6" id="KW-1133">Transmembrane helix</keyword>
<dbReference type="GO" id="GO:0005886">
    <property type="term" value="C:plasma membrane"/>
    <property type="evidence" value="ECO:0007669"/>
    <property type="project" value="UniProtKB-SubCell"/>
</dbReference>
<feature type="transmembrane region" description="Helical" evidence="6">
    <location>
        <begin position="280"/>
        <end position="304"/>
    </location>
</feature>
<evidence type="ECO:0000256" key="1">
    <source>
        <dbReference type="ARBA" id="ARBA00004651"/>
    </source>
</evidence>
<keyword evidence="8" id="KW-1185">Reference proteome</keyword>
<keyword evidence="5 6" id="KW-0472">Membrane</keyword>
<evidence type="ECO:0000256" key="2">
    <source>
        <dbReference type="ARBA" id="ARBA00022475"/>
    </source>
</evidence>
<dbReference type="PANTHER" id="PTHR10010">
    <property type="entry name" value="SOLUTE CARRIER FAMILY 34 SODIUM PHOSPHATE , MEMBER 2-RELATED"/>
    <property type="match status" value="1"/>
</dbReference>
<feature type="transmembrane region" description="Helical" evidence="6">
    <location>
        <begin position="239"/>
        <end position="259"/>
    </location>
</feature>
<dbReference type="Proteomes" id="UP000184485">
    <property type="component" value="Unassembled WGS sequence"/>
</dbReference>
<feature type="transmembrane region" description="Helical" evidence="6">
    <location>
        <begin position="171"/>
        <end position="195"/>
    </location>
</feature>
<dbReference type="PANTHER" id="PTHR10010:SF46">
    <property type="entry name" value="SODIUM-DEPENDENT PHOSPHATE TRANSPORT PROTEIN 2B"/>
    <property type="match status" value="1"/>
</dbReference>
<evidence type="ECO:0000256" key="6">
    <source>
        <dbReference type="SAM" id="Phobius"/>
    </source>
</evidence>
<evidence type="ECO:0000313" key="7">
    <source>
        <dbReference type="EMBL" id="SHF24131.1"/>
    </source>
</evidence>